<evidence type="ECO:0000256" key="6">
    <source>
        <dbReference type="SAM" id="MobiDB-lite"/>
    </source>
</evidence>
<keyword evidence="5 7" id="KW-0472">Membrane</keyword>
<organism evidence="9 10">
    <name type="scientific">Anaeromyxobacter paludicola</name>
    <dbReference type="NCBI Taxonomy" id="2918171"/>
    <lineage>
        <taxon>Bacteria</taxon>
        <taxon>Pseudomonadati</taxon>
        <taxon>Myxococcota</taxon>
        <taxon>Myxococcia</taxon>
        <taxon>Myxococcales</taxon>
        <taxon>Cystobacterineae</taxon>
        <taxon>Anaeromyxobacteraceae</taxon>
        <taxon>Anaeromyxobacter</taxon>
    </lineage>
</organism>
<keyword evidence="2" id="KW-1003">Cell membrane</keyword>
<dbReference type="InterPro" id="IPR007168">
    <property type="entry name" value="Phageshock_PspC_N"/>
</dbReference>
<dbReference type="InterPro" id="IPR052027">
    <property type="entry name" value="PspC"/>
</dbReference>
<proteinExistence type="predicted"/>
<comment type="subcellular location">
    <subcellularLocation>
        <location evidence="1">Cell membrane</location>
        <topology evidence="1">Single-pass membrane protein</topology>
    </subcellularLocation>
</comment>
<evidence type="ECO:0000256" key="1">
    <source>
        <dbReference type="ARBA" id="ARBA00004162"/>
    </source>
</evidence>
<keyword evidence="4 7" id="KW-1133">Transmembrane helix</keyword>
<keyword evidence="3 7" id="KW-0812">Transmembrane</keyword>
<evidence type="ECO:0000313" key="10">
    <source>
        <dbReference type="Proteomes" id="UP001162734"/>
    </source>
</evidence>
<evidence type="ECO:0000256" key="4">
    <source>
        <dbReference type="ARBA" id="ARBA00022989"/>
    </source>
</evidence>
<evidence type="ECO:0000256" key="5">
    <source>
        <dbReference type="ARBA" id="ARBA00023136"/>
    </source>
</evidence>
<keyword evidence="10" id="KW-1185">Reference proteome</keyword>
<gene>
    <name evidence="9" type="ORF">AMPC_35200</name>
</gene>
<feature type="region of interest" description="Disordered" evidence="6">
    <location>
        <begin position="96"/>
        <end position="118"/>
    </location>
</feature>
<evidence type="ECO:0000313" key="9">
    <source>
        <dbReference type="EMBL" id="BDG10407.1"/>
    </source>
</evidence>
<sequence>MTTCPYCKTGNHPQAVKCAACGSWIGAHTPAREWERAREGKMIAGVCRGLANRFDLPVAALRVAFLLTLLFGAGIGLLVYIAFWIAMPLEPEPAALPTQPIVTPPPAPGTQIQSPPSA</sequence>
<dbReference type="PANTHER" id="PTHR33885">
    <property type="entry name" value="PHAGE SHOCK PROTEIN C"/>
    <property type="match status" value="1"/>
</dbReference>
<feature type="domain" description="Phage shock protein PspC N-terminal" evidence="8">
    <location>
        <begin position="34"/>
        <end position="89"/>
    </location>
</feature>
<evidence type="ECO:0000256" key="2">
    <source>
        <dbReference type="ARBA" id="ARBA00022475"/>
    </source>
</evidence>
<evidence type="ECO:0000256" key="7">
    <source>
        <dbReference type="SAM" id="Phobius"/>
    </source>
</evidence>
<reference evidence="10" key="1">
    <citation type="journal article" date="2022" name="Int. J. Syst. Evol. Microbiol.">
        <title>Anaeromyxobacter oryzae sp. nov., Anaeromyxobacter diazotrophicus sp. nov. and Anaeromyxobacter paludicola sp. nov., isolated from paddy soils.</title>
        <authorList>
            <person name="Itoh H."/>
            <person name="Xu Z."/>
            <person name="Mise K."/>
            <person name="Masuda Y."/>
            <person name="Ushijima N."/>
            <person name="Hayakawa C."/>
            <person name="Shiratori Y."/>
            <person name="Senoo K."/>
        </authorList>
    </citation>
    <scope>NUCLEOTIDE SEQUENCE [LARGE SCALE GENOMIC DNA]</scope>
    <source>
        <strain evidence="10">Red630</strain>
    </source>
</reference>
<evidence type="ECO:0000259" key="8">
    <source>
        <dbReference type="Pfam" id="PF04024"/>
    </source>
</evidence>
<accession>A0ABM7XES4</accession>
<dbReference type="EMBL" id="AP025592">
    <property type="protein sequence ID" value="BDG10407.1"/>
    <property type="molecule type" value="Genomic_DNA"/>
</dbReference>
<evidence type="ECO:0000256" key="3">
    <source>
        <dbReference type="ARBA" id="ARBA00022692"/>
    </source>
</evidence>
<dbReference type="Pfam" id="PF04024">
    <property type="entry name" value="PspC"/>
    <property type="match status" value="1"/>
</dbReference>
<dbReference type="Proteomes" id="UP001162734">
    <property type="component" value="Chromosome"/>
</dbReference>
<dbReference type="RefSeq" id="WP_248342885.1">
    <property type="nucleotide sequence ID" value="NZ_AP025592.1"/>
</dbReference>
<dbReference type="PANTHER" id="PTHR33885:SF3">
    <property type="entry name" value="PHAGE SHOCK PROTEIN C"/>
    <property type="match status" value="1"/>
</dbReference>
<name>A0ABM7XES4_9BACT</name>
<feature type="transmembrane region" description="Helical" evidence="7">
    <location>
        <begin position="63"/>
        <end position="87"/>
    </location>
</feature>
<protein>
    <recommendedName>
        <fullName evidence="8">Phage shock protein PspC N-terminal domain-containing protein</fullName>
    </recommendedName>
</protein>